<protein>
    <submittedName>
        <fullName evidence="1">Uncharacterized protein</fullName>
    </submittedName>
</protein>
<proteinExistence type="predicted"/>
<dbReference type="Proteomes" id="UP000269721">
    <property type="component" value="Unassembled WGS sequence"/>
</dbReference>
<dbReference type="AlphaFoldDB" id="A0A4P9VZ83"/>
<keyword evidence="2" id="KW-1185">Reference proteome</keyword>
<sequence length="237" mass="28243">MDIVKANPHIEWDFPWMAHNPHLTMDFVNENLDKPWDYSRLSMNDNLKIEFTEANRDKPWDFARLSMNLKITMEIVNSNPDKPWDWSMLSSNPNITIEMVQSNPEKPWNYEGLCCNPNIIQYLLDEKLYWLETAKHSEQCHFYKYLSGNPNLTVEFVQANPEKPWDFGEIARNRFHYEKPSLPVISIQRRMLLDELNDVFDMPPNCNSRRIFQKGGVGFHEWMHEFISLDLLFQNQS</sequence>
<gene>
    <name evidence="1" type="ORF">BDK51DRAFT_43642</name>
</gene>
<organism evidence="1 2">
    <name type="scientific">Blyttiomyces helicus</name>
    <dbReference type="NCBI Taxonomy" id="388810"/>
    <lineage>
        <taxon>Eukaryota</taxon>
        <taxon>Fungi</taxon>
        <taxon>Fungi incertae sedis</taxon>
        <taxon>Chytridiomycota</taxon>
        <taxon>Chytridiomycota incertae sedis</taxon>
        <taxon>Chytridiomycetes</taxon>
        <taxon>Chytridiomycetes incertae sedis</taxon>
        <taxon>Blyttiomyces</taxon>
    </lineage>
</organism>
<name>A0A4P9VZ83_9FUNG</name>
<evidence type="ECO:0000313" key="2">
    <source>
        <dbReference type="Proteomes" id="UP000269721"/>
    </source>
</evidence>
<dbReference type="EMBL" id="KZ999911">
    <property type="protein sequence ID" value="RKO84622.1"/>
    <property type="molecule type" value="Genomic_DNA"/>
</dbReference>
<evidence type="ECO:0000313" key="1">
    <source>
        <dbReference type="EMBL" id="RKO84622.1"/>
    </source>
</evidence>
<reference evidence="2" key="1">
    <citation type="journal article" date="2018" name="Nat. Microbiol.">
        <title>Leveraging single-cell genomics to expand the fungal tree of life.</title>
        <authorList>
            <person name="Ahrendt S.R."/>
            <person name="Quandt C.A."/>
            <person name="Ciobanu D."/>
            <person name="Clum A."/>
            <person name="Salamov A."/>
            <person name="Andreopoulos B."/>
            <person name="Cheng J.F."/>
            <person name="Woyke T."/>
            <person name="Pelin A."/>
            <person name="Henrissat B."/>
            <person name="Reynolds N.K."/>
            <person name="Benny G.L."/>
            <person name="Smith M.E."/>
            <person name="James T.Y."/>
            <person name="Grigoriev I.V."/>
        </authorList>
    </citation>
    <scope>NUCLEOTIDE SEQUENCE [LARGE SCALE GENOMIC DNA]</scope>
</reference>
<accession>A0A4P9VZ83</accession>